<dbReference type="InterPro" id="IPR033922">
    <property type="entry name" value="NAD_bind_Glu_DH"/>
</dbReference>
<dbReference type="GO" id="GO:0000166">
    <property type="term" value="F:nucleotide binding"/>
    <property type="evidence" value="ECO:0007669"/>
    <property type="project" value="UniProtKB-KW"/>
</dbReference>
<dbReference type="PANTHER" id="PTHR11606">
    <property type="entry name" value="GLUTAMATE DEHYDROGENASE"/>
    <property type="match status" value="1"/>
</dbReference>
<evidence type="ECO:0000256" key="3">
    <source>
        <dbReference type="ARBA" id="ARBA00023002"/>
    </source>
</evidence>
<dbReference type="Pfam" id="PF02812">
    <property type="entry name" value="ELFV_dehydrog_N"/>
    <property type="match status" value="1"/>
</dbReference>
<dbReference type="PRINTS" id="PR00082">
    <property type="entry name" value="GLFDHDRGNASE"/>
</dbReference>
<dbReference type="PANTHER" id="PTHR11606:SF13">
    <property type="entry name" value="GLUTAMATE DEHYDROGENASE 1, MITOCHONDRIAL"/>
    <property type="match status" value="1"/>
</dbReference>
<dbReference type="InterPro" id="IPR036291">
    <property type="entry name" value="NAD(P)-bd_dom_sf"/>
</dbReference>
<sequence>MNSAVQETLTSNLYDQQVKKLYHVGEILGLTEDVLQVLSTPERVIQVKIEIKGADGKVKTFVGWRSQHNSALGPYKGGVRYHPDVTQDEVIALSMMMTWKNSLLQLPYGGGKGGIRVDPSKLTKEELEALSRRYVDALYKYIGSDIDIPAPDVNTNPQIMAWYLDEYIKITGKADFAVFTGKPIELGGLPARIYSTGLGVATIAKASAKKFLGGIEGATVIIQGFGNVGTYTAKFLQEMGAKIIGVSDSKGGVIDPNGIDVQKIIEIKETTGSVINYPSGKKVTNDELLISECDILIPAALENVINKFNAPKVKTKLIVEGANGPLTADADAIMKERGIPVVPDILANAGGVVGSYVEWANNKMGEIMSEEEARKLIIQRMENAFEGVYQKYNKLGDQDLRTAAMAISIERVVNAMKARGML</sequence>
<dbReference type="GeneID" id="95644455"/>
<dbReference type="InterPro" id="IPR033524">
    <property type="entry name" value="Glu/Leu/Phe/Val_DH_AS"/>
</dbReference>
<keyword evidence="3 4" id="KW-0560">Oxidoreductase</keyword>
<evidence type="ECO:0000256" key="4">
    <source>
        <dbReference type="PIRNR" id="PIRNR000185"/>
    </source>
</evidence>
<evidence type="ECO:0000256" key="2">
    <source>
        <dbReference type="ARBA" id="ARBA00011643"/>
    </source>
</evidence>
<proteinExistence type="inferred from homology"/>
<evidence type="ECO:0000256" key="5">
    <source>
        <dbReference type="PIRSR" id="PIRSR000185-1"/>
    </source>
</evidence>
<evidence type="ECO:0000256" key="8">
    <source>
        <dbReference type="RuleBase" id="RU004417"/>
    </source>
</evidence>
<organism evidence="11 12">
    <name type="scientific">Sulfurisphaera ohwakuensis</name>
    <dbReference type="NCBI Taxonomy" id="69656"/>
    <lineage>
        <taxon>Archaea</taxon>
        <taxon>Thermoproteota</taxon>
        <taxon>Thermoprotei</taxon>
        <taxon>Sulfolobales</taxon>
        <taxon>Sulfolobaceae</taxon>
        <taxon>Sulfurisphaera</taxon>
    </lineage>
</organism>
<dbReference type="CDD" id="cd01076">
    <property type="entry name" value="NAD_bind_1_Glu_DH"/>
    <property type="match status" value="1"/>
</dbReference>
<evidence type="ECO:0000256" key="1">
    <source>
        <dbReference type="ARBA" id="ARBA00006382"/>
    </source>
</evidence>
<reference evidence="10 13" key="2">
    <citation type="submission" date="2020-08" db="EMBL/GenBank/DDBJ databases">
        <title>Genomic Encyclopedia of Type Strains, Phase IV (KMG-IV): sequencing the most valuable type-strain genomes for metagenomic binning, comparative biology and taxonomic classification.</title>
        <authorList>
            <person name="Goeker M."/>
        </authorList>
    </citation>
    <scope>NUCLEOTIDE SEQUENCE [LARGE SCALE GENOMIC DNA]</scope>
    <source>
        <strain evidence="10 13">DSM 12421</strain>
    </source>
</reference>
<feature type="active site" description="Proton donor" evidence="5">
    <location>
        <position position="112"/>
    </location>
</feature>
<dbReference type="Gene3D" id="3.40.50.10860">
    <property type="entry name" value="Leucine Dehydrogenase, chain A, domain 1"/>
    <property type="match status" value="1"/>
</dbReference>
<dbReference type="SUPFAM" id="SSF53223">
    <property type="entry name" value="Aminoacid dehydrogenase-like, N-terminal domain"/>
    <property type="match status" value="1"/>
</dbReference>
<evidence type="ECO:0000313" key="10">
    <source>
        <dbReference type="EMBL" id="MBB5253989.1"/>
    </source>
</evidence>
<dbReference type="PIRSF" id="PIRSF000185">
    <property type="entry name" value="Glu_DH"/>
    <property type="match status" value="1"/>
</dbReference>
<evidence type="ECO:0000256" key="7">
    <source>
        <dbReference type="PIRSR" id="PIRSR000185-3"/>
    </source>
</evidence>
<keyword evidence="6" id="KW-0520">NAD</keyword>
<comment type="subunit">
    <text evidence="2">Homohexamer.</text>
</comment>
<accession>A0A650CJ36</accession>
<feature type="binding site" evidence="6">
    <location>
        <position position="355"/>
    </location>
    <ligand>
        <name>substrate</name>
    </ligand>
</feature>
<feature type="domain" description="Glutamate/phenylalanine/leucine/valine/L-tryptophan dehydrogenase C-terminal" evidence="9">
    <location>
        <begin position="188"/>
        <end position="420"/>
    </location>
</feature>
<dbReference type="EMBL" id="CP045484">
    <property type="protein sequence ID" value="QGR17871.1"/>
    <property type="molecule type" value="Genomic_DNA"/>
</dbReference>
<dbReference type="SMART" id="SM00839">
    <property type="entry name" value="ELFV_dehydrog"/>
    <property type="match status" value="1"/>
</dbReference>
<dbReference type="KEGG" id="soh:D1869_12325"/>
<reference evidence="11 12" key="1">
    <citation type="submission" date="2019-10" db="EMBL/GenBank/DDBJ databases">
        <title>Genome Sequences from Six Type Strain Members of the Archaeal Family Sulfolobaceae: Acidianus ambivalens, Acidianus infernus, Metallosphaera prunae, Stygiolobus azoricus, Sulfolobus metallicus, and Sulfurisphaera ohwakuensis.</title>
        <authorList>
            <person name="Counts J.A."/>
            <person name="Kelly R.M."/>
        </authorList>
    </citation>
    <scope>NUCLEOTIDE SEQUENCE [LARGE SCALE GENOMIC DNA]</scope>
    <source>
        <strain evidence="11 12">TA-1</strain>
    </source>
</reference>
<dbReference type="GO" id="GO:0006538">
    <property type="term" value="P:L-glutamate catabolic process"/>
    <property type="evidence" value="ECO:0007669"/>
    <property type="project" value="TreeGrafter"/>
</dbReference>
<dbReference type="GO" id="GO:0004352">
    <property type="term" value="F:glutamate dehydrogenase (NAD+) activity"/>
    <property type="evidence" value="ECO:0007669"/>
    <property type="project" value="TreeGrafter"/>
</dbReference>
<dbReference type="Pfam" id="PF00208">
    <property type="entry name" value="ELFV_dehydrog"/>
    <property type="match status" value="1"/>
</dbReference>
<dbReference type="SUPFAM" id="SSF51735">
    <property type="entry name" value="NAD(P)-binding Rossmann-fold domains"/>
    <property type="match status" value="1"/>
</dbReference>
<name>A0A650CJ36_SULOH</name>
<dbReference type="InterPro" id="IPR046346">
    <property type="entry name" value="Aminoacid_DH-like_N_sf"/>
</dbReference>
<gene>
    <name evidence="11" type="ORF">D1869_12325</name>
    <name evidence="10" type="ORF">HNQ62_001760</name>
</gene>
<evidence type="ECO:0000313" key="12">
    <source>
        <dbReference type="Proteomes" id="UP000427373"/>
    </source>
</evidence>
<feature type="binding site" evidence="6">
    <location>
        <position position="100"/>
    </location>
    <ligand>
        <name>substrate</name>
    </ligand>
</feature>
<dbReference type="Proteomes" id="UP000427373">
    <property type="component" value="Chromosome"/>
</dbReference>
<dbReference type="InterPro" id="IPR006095">
    <property type="entry name" value="Glu/Leu/Phe/Val/Trp_DH"/>
</dbReference>
<feature type="binding site" evidence="6">
    <location>
        <position position="227"/>
    </location>
    <ligand>
        <name>NAD(+)</name>
        <dbReference type="ChEBI" id="CHEBI:57540"/>
    </ligand>
</feature>
<evidence type="ECO:0000256" key="6">
    <source>
        <dbReference type="PIRSR" id="PIRSR000185-2"/>
    </source>
</evidence>
<feature type="site" description="Important for catalysis" evidence="7">
    <location>
        <position position="152"/>
    </location>
</feature>
<dbReference type="EMBL" id="JACHFY010000009">
    <property type="protein sequence ID" value="MBB5253989.1"/>
    <property type="molecule type" value="Genomic_DNA"/>
</dbReference>
<evidence type="ECO:0000259" key="9">
    <source>
        <dbReference type="SMART" id="SM00839"/>
    </source>
</evidence>
<dbReference type="Proteomes" id="UP000582213">
    <property type="component" value="Unassembled WGS sequence"/>
</dbReference>
<dbReference type="Gene3D" id="3.40.50.720">
    <property type="entry name" value="NAD(P)-binding Rossmann-like Domain"/>
    <property type="match status" value="1"/>
</dbReference>
<dbReference type="InterPro" id="IPR006096">
    <property type="entry name" value="Glu/Leu/Phe/Val/Trp_DH_C"/>
</dbReference>
<dbReference type="PROSITE" id="PS00074">
    <property type="entry name" value="GLFV_DEHYDROGENASE"/>
    <property type="match status" value="1"/>
</dbReference>
<feature type="binding site" evidence="6">
    <location>
        <position position="76"/>
    </location>
    <ligand>
        <name>substrate</name>
    </ligand>
</feature>
<dbReference type="RefSeq" id="WP_156015339.1">
    <property type="nucleotide sequence ID" value="NZ_AP031374.1"/>
</dbReference>
<evidence type="ECO:0000313" key="13">
    <source>
        <dbReference type="Proteomes" id="UP000582213"/>
    </source>
</evidence>
<feature type="binding site" evidence="6">
    <location>
        <position position="196"/>
    </location>
    <ligand>
        <name>NAD(+)</name>
        <dbReference type="ChEBI" id="CHEBI:57540"/>
    </ligand>
</feature>
<protein>
    <recommendedName>
        <fullName evidence="4">Glutamate dehydrogenase</fullName>
    </recommendedName>
</protein>
<dbReference type="AlphaFoldDB" id="A0A650CJ36"/>
<evidence type="ECO:0000313" key="11">
    <source>
        <dbReference type="EMBL" id="QGR17871.1"/>
    </source>
</evidence>
<keyword evidence="12" id="KW-1185">Reference proteome</keyword>
<dbReference type="InterPro" id="IPR014362">
    <property type="entry name" value="Glu_DH"/>
</dbReference>
<dbReference type="InterPro" id="IPR006097">
    <property type="entry name" value="Glu/Leu/Phe/Val/Trp_DH_dimer"/>
</dbReference>
<dbReference type="OrthoDB" id="6425at2157"/>
<dbReference type="FunFam" id="3.40.50.10860:FF:000003">
    <property type="entry name" value="Glutamate dehydrogenase"/>
    <property type="match status" value="1"/>
</dbReference>
<comment type="similarity">
    <text evidence="1 4 8">Belongs to the Glu/Leu/Phe/Val dehydrogenases family.</text>
</comment>
<keyword evidence="6" id="KW-0547">Nucleotide-binding</keyword>